<dbReference type="EMBL" id="JBHSAC010000036">
    <property type="protein sequence ID" value="MFC3931943.1"/>
    <property type="molecule type" value="Genomic_DNA"/>
</dbReference>
<reference evidence="2" key="1">
    <citation type="journal article" date="2019" name="Int. J. Syst. Evol. Microbiol.">
        <title>The Global Catalogue of Microorganisms (GCM) 10K type strain sequencing project: providing services to taxonomists for standard genome sequencing and annotation.</title>
        <authorList>
            <consortium name="The Broad Institute Genomics Platform"/>
            <consortium name="The Broad Institute Genome Sequencing Center for Infectious Disease"/>
            <person name="Wu L."/>
            <person name="Ma J."/>
        </authorList>
    </citation>
    <scope>NUCLEOTIDE SEQUENCE [LARGE SCALE GENOMIC DNA]</scope>
    <source>
        <strain evidence="2">CCUG 58728</strain>
    </source>
</reference>
<name>A0ABV8D0R7_9STRE</name>
<keyword evidence="2" id="KW-1185">Reference proteome</keyword>
<evidence type="ECO:0000313" key="2">
    <source>
        <dbReference type="Proteomes" id="UP001595901"/>
    </source>
</evidence>
<sequence>MALYMLMADNLWRVTALNGTWNFIQANVHGIAVSGGNVGFSLFYFTSESGAPE</sequence>
<proteinExistence type="predicted"/>
<dbReference type="Proteomes" id="UP001595901">
    <property type="component" value="Unassembled WGS sequence"/>
</dbReference>
<dbReference type="RefSeq" id="WP_380430809.1">
    <property type="nucleotide sequence ID" value="NZ_JBHSAC010000036.1"/>
</dbReference>
<evidence type="ECO:0000313" key="1">
    <source>
        <dbReference type="EMBL" id="MFC3931943.1"/>
    </source>
</evidence>
<gene>
    <name evidence="1" type="ORF">ACFOSE_03960</name>
</gene>
<protein>
    <submittedName>
        <fullName evidence="1">Uncharacterized protein</fullName>
    </submittedName>
</protein>
<organism evidence="1 2">
    <name type="scientific">Streptococcus dentapri</name>
    <dbReference type="NCBI Taxonomy" id="573564"/>
    <lineage>
        <taxon>Bacteria</taxon>
        <taxon>Bacillati</taxon>
        <taxon>Bacillota</taxon>
        <taxon>Bacilli</taxon>
        <taxon>Lactobacillales</taxon>
        <taxon>Streptococcaceae</taxon>
        <taxon>Streptococcus</taxon>
    </lineage>
</organism>
<accession>A0ABV8D0R7</accession>
<comment type="caution">
    <text evidence="1">The sequence shown here is derived from an EMBL/GenBank/DDBJ whole genome shotgun (WGS) entry which is preliminary data.</text>
</comment>